<keyword evidence="3" id="KW-0276">Fatty acid metabolism</keyword>
<dbReference type="CDD" id="cd12119">
    <property type="entry name" value="ttLC_FACS_AlkK_like"/>
    <property type="match status" value="1"/>
</dbReference>
<dbReference type="InterPro" id="IPR025110">
    <property type="entry name" value="AMP-bd_C"/>
</dbReference>
<evidence type="ECO:0000313" key="8">
    <source>
        <dbReference type="Proteomes" id="UP000533476"/>
    </source>
</evidence>
<dbReference type="Gene3D" id="3.40.50.12780">
    <property type="entry name" value="N-terminal domain of ligase-like"/>
    <property type="match status" value="1"/>
</dbReference>
<evidence type="ECO:0000256" key="2">
    <source>
        <dbReference type="ARBA" id="ARBA00022598"/>
    </source>
</evidence>
<accession>A0A7Y0L0C3</accession>
<keyword evidence="8" id="KW-1185">Reference proteome</keyword>
<evidence type="ECO:0000256" key="4">
    <source>
        <dbReference type="ARBA" id="ARBA00023098"/>
    </source>
</evidence>
<dbReference type="GO" id="GO:0006631">
    <property type="term" value="P:fatty acid metabolic process"/>
    <property type="evidence" value="ECO:0007669"/>
    <property type="project" value="UniProtKB-KW"/>
</dbReference>
<dbReference type="InterPro" id="IPR000873">
    <property type="entry name" value="AMP-dep_synth/lig_dom"/>
</dbReference>
<evidence type="ECO:0000313" key="7">
    <source>
        <dbReference type="EMBL" id="NMP20890.1"/>
    </source>
</evidence>
<comment type="caution">
    <text evidence="7">The sequence shown here is derived from an EMBL/GenBank/DDBJ whole genome shotgun (WGS) entry which is preliminary data.</text>
</comment>
<evidence type="ECO:0000259" key="6">
    <source>
        <dbReference type="Pfam" id="PF13193"/>
    </source>
</evidence>
<dbReference type="Pfam" id="PF13193">
    <property type="entry name" value="AMP-binding_C"/>
    <property type="match status" value="1"/>
</dbReference>
<organism evidence="7 8">
    <name type="scientific">Sulfobacillus harzensis</name>
    <dbReference type="NCBI Taxonomy" id="2729629"/>
    <lineage>
        <taxon>Bacteria</taxon>
        <taxon>Bacillati</taxon>
        <taxon>Bacillota</taxon>
        <taxon>Clostridia</taxon>
        <taxon>Eubacteriales</taxon>
        <taxon>Clostridiales Family XVII. Incertae Sedis</taxon>
        <taxon>Sulfobacillus</taxon>
    </lineage>
</organism>
<keyword evidence="2 7" id="KW-0436">Ligase</keyword>
<dbReference type="NCBIfam" id="NF004837">
    <property type="entry name" value="PRK06187.1"/>
    <property type="match status" value="1"/>
</dbReference>
<keyword evidence="4" id="KW-0443">Lipid metabolism</keyword>
<comment type="similarity">
    <text evidence="1">Belongs to the ATP-dependent AMP-binding enzyme family.</text>
</comment>
<dbReference type="GO" id="GO:0016874">
    <property type="term" value="F:ligase activity"/>
    <property type="evidence" value="ECO:0007669"/>
    <property type="project" value="UniProtKB-KW"/>
</dbReference>
<feature type="domain" description="AMP-binding enzyme C-terminal" evidence="6">
    <location>
        <begin position="440"/>
        <end position="514"/>
    </location>
</feature>
<evidence type="ECO:0000256" key="3">
    <source>
        <dbReference type="ARBA" id="ARBA00022832"/>
    </source>
</evidence>
<dbReference type="Proteomes" id="UP000533476">
    <property type="component" value="Unassembled WGS sequence"/>
</dbReference>
<dbReference type="InterPro" id="IPR042099">
    <property type="entry name" value="ANL_N_sf"/>
</dbReference>
<dbReference type="EMBL" id="JABBVZ010000002">
    <property type="protein sequence ID" value="NMP20890.1"/>
    <property type="molecule type" value="Genomic_DNA"/>
</dbReference>
<dbReference type="RefSeq" id="WP_169095690.1">
    <property type="nucleotide sequence ID" value="NZ_JABBVZ010000002.1"/>
</dbReference>
<dbReference type="FunFam" id="3.30.300.30:FF:000008">
    <property type="entry name" value="2,3-dihydroxybenzoate-AMP ligase"/>
    <property type="match status" value="1"/>
</dbReference>
<dbReference type="AlphaFoldDB" id="A0A7Y0L0C3"/>
<reference evidence="7 8" key="1">
    <citation type="submission" date="2020-04" db="EMBL/GenBank/DDBJ databases">
        <authorList>
            <person name="Zhang R."/>
            <person name="Schippers A."/>
        </authorList>
    </citation>
    <scope>NUCLEOTIDE SEQUENCE [LARGE SCALE GENOMIC DNA]</scope>
    <source>
        <strain evidence="7 8">DSM 109850</strain>
    </source>
</reference>
<dbReference type="PANTHER" id="PTHR43859">
    <property type="entry name" value="ACYL-ACTIVATING ENZYME"/>
    <property type="match status" value="1"/>
</dbReference>
<evidence type="ECO:0000259" key="5">
    <source>
        <dbReference type="Pfam" id="PF00501"/>
    </source>
</evidence>
<dbReference type="InterPro" id="IPR045851">
    <property type="entry name" value="AMP-bd_C_sf"/>
</dbReference>
<dbReference type="Gene3D" id="3.30.300.30">
    <property type="match status" value="1"/>
</dbReference>
<protein>
    <submittedName>
        <fullName evidence="7">Long-chain fatty acid--CoA ligase</fullName>
    </submittedName>
</protein>
<gene>
    <name evidence="7" type="ORF">HIJ39_00760</name>
</gene>
<feature type="domain" description="AMP-dependent synthetase/ligase" evidence="5">
    <location>
        <begin position="20"/>
        <end position="390"/>
    </location>
</feature>
<sequence length="534" mass="59050">MMKTPLLLRHLFEYAETYFPSEEIVSRGYDNTYRFSYAEYAERTRRLSGALSSLGVGLGDRVGTFLWNDHVHLEAYFGVPAMGAVLHTINIRLAPEQIAYIINHAEDRVLVVDRTLWPILAPLAPQLKTVKAFLFSGPGQLPDVPGALDYEAAIQQATPMSSYPDLDENHPLGMCYTSATTGNPKGVVYTHRGIYLHSLTLGLANTMGLSMEDAVLPVVPMFHVNAWGLPFAALWYGAKIVLPGPAPTPRDLVDLMKDEKVTVAAGVPTVWLGLSRVLEQTGERLFLREAVCGGSAAPEGLIRRFEEEFHIPFVHAYGMTETSPIASVARLKRALVPASDQEKMAAKASQGLLVPGLTVRLERDGQEVPWDGESAGEMCLQGPWIADEYYRDARSEEAFVDGWLHTGDVATIDKNGYIHIVDRTRDVIKSGGEWISSVDLENALMSHPAVFEAAVVGVPHPKWDERPLAFVVLKEGATASKEELLALLAQKFAKWQLPDDILYIDEVPKTTVGKFLKRALRDQYQHYLAGERDA</sequence>
<dbReference type="Pfam" id="PF00501">
    <property type="entry name" value="AMP-binding"/>
    <property type="match status" value="1"/>
</dbReference>
<evidence type="ECO:0000256" key="1">
    <source>
        <dbReference type="ARBA" id="ARBA00006432"/>
    </source>
</evidence>
<name>A0A7Y0L0C3_9FIRM</name>
<dbReference type="PANTHER" id="PTHR43859:SF4">
    <property type="entry name" value="BUTANOATE--COA LIGASE AAE1-RELATED"/>
    <property type="match status" value="1"/>
</dbReference>
<proteinExistence type="inferred from homology"/>
<dbReference type="SUPFAM" id="SSF56801">
    <property type="entry name" value="Acetyl-CoA synthetase-like"/>
    <property type="match status" value="1"/>
</dbReference>